<gene>
    <name evidence="10" type="primary">petL</name>
    <name evidence="11" type="ORF">CP500_022500</name>
</gene>
<dbReference type="GO" id="GO:0009512">
    <property type="term" value="C:cytochrome b6f complex"/>
    <property type="evidence" value="ECO:0007669"/>
    <property type="project" value="InterPro"/>
</dbReference>
<dbReference type="HAMAP" id="MF_00433">
    <property type="entry name" value="Cytb6_f_PetL"/>
    <property type="match status" value="1"/>
</dbReference>
<comment type="function">
    <text evidence="8 10">Component of the cytochrome b6-f complex, which mediates electron transfer between photosystem II (PSII) and photosystem I (PSI), cyclic electron flow around PSI, and state transitions. PetL is important for photoautotrophic growth as well as for electron transfer efficiency and stability of the cytochrome b6-f complex.</text>
</comment>
<evidence type="ECO:0000256" key="4">
    <source>
        <dbReference type="ARBA" id="ARBA00022982"/>
    </source>
</evidence>
<comment type="subcellular location">
    <subcellularLocation>
        <location evidence="10">Cellular thylakoid membrane</location>
        <topology evidence="10">Single-pass membrane protein</topology>
    </subcellularLocation>
    <subcellularLocation>
        <location evidence="1">Membrane</location>
        <topology evidence="1">Single-pass membrane protein</topology>
    </subcellularLocation>
</comment>
<evidence type="ECO:0000313" key="11">
    <source>
        <dbReference type="EMBL" id="PHX53246.1"/>
    </source>
</evidence>
<name>A0A2G4EUW1_9CYAN</name>
<keyword evidence="4 10" id="KW-0249">Electron transport</keyword>
<dbReference type="Pfam" id="PF05115">
    <property type="entry name" value="PetL"/>
    <property type="match status" value="1"/>
</dbReference>
<dbReference type="OrthoDB" id="467310at2"/>
<comment type="caution">
    <text evidence="11">The sequence shown here is derived from an EMBL/GenBank/DDBJ whole genome shotgun (WGS) entry which is preliminary data.</text>
</comment>
<evidence type="ECO:0000256" key="1">
    <source>
        <dbReference type="ARBA" id="ARBA00004167"/>
    </source>
</evidence>
<protein>
    <recommendedName>
        <fullName evidence="10">Cytochrome b6-f complex subunit 6</fullName>
    </recommendedName>
    <alternativeName>
        <fullName evidence="10">Cytochrome b6-f complex subunit PetL</fullName>
    </alternativeName>
    <alternativeName>
        <fullName evidence="10">Cytochrome b6-f complex subunit VI</fullName>
    </alternativeName>
</protein>
<dbReference type="GO" id="GO:0009055">
    <property type="term" value="F:electron transfer activity"/>
    <property type="evidence" value="ECO:0007669"/>
    <property type="project" value="InterPro"/>
</dbReference>
<evidence type="ECO:0000256" key="5">
    <source>
        <dbReference type="ARBA" id="ARBA00022989"/>
    </source>
</evidence>
<keyword evidence="3 10" id="KW-0812">Transmembrane</keyword>
<sequence>MTLSGIITYFGLFGGMLGLATVLMFGLRAVKLI</sequence>
<dbReference type="RefSeq" id="WP_096828943.1">
    <property type="nucleotide sequence ID" value="NZ_NXIB02000230.1"/>
</dbReference>
<dbReference type="GO" id="GO:0015979">
    <property type="term" value="P:photosynthesis"/>
    <property type="evidence" value="ECO:0007669"/>
    <property type="project" value="UniProtKB-KW"/>
</dbReference>
<evidence type="ECO:0000256" key="10">
    <source>
        <dbReference type="HAMAP-Rule" id="MF_00433"/>
    </source>
</evidence>
<keyword evidence="10" id="KW-0602">Photosynthesis</keyword>
<reference evidence="11" key="1">
    <citation type="submission" date="2017-10" db="EMBL/GenBank/DDBJ databases">
        <title>Draft genome sequence of the planktic cyanobacteria Tychonema bourrellyi isolated from alpine lentic freshwater.</title>
        <authorList>
            <person name="Tett A."/>
            <person name="Armanini F."/>
            <person name="Asnicar F."/>
            <person name="Boscaini A."/>
            <person name="Pasolli E."/>
            <person name="Zolfo M."/>
            <person name="Donati C."/>
            <person name="Salmaso N."/>
            <person name="Segata N."/>
        </authorList>
    </citation>
    <scope>NUCLEOTIDE SEQUENCE</scope>
    <source>
        <strain evidence="11">FEM_GT703</strain>
    </source>
</reference>
<dbReference type="Proteomes" id="UP000226442">
    <property type="component" value="Unassembled WGS sequence"/>
</dbReference>
<comment type="similarity">
    <text evidence="10">Belongs to the PetL family.</text>
</comment>
<keyword evidence="2 10" id="KW-0813">Transport</keyword>
<evidence type="ECO:0000256" key="8">
    <source>
        <dbReference type="ARBA" id="ARBA00025197"/>
    </source>
</evidence>
<accession>A0A2G4EUW1</accession>
<keyword evidence="6 10" id="KW-0793">Thylakoid</keyword>
<evidence type="ECO:0000313" key="12">
    <source>
        <dbReference type="Proteomes" id="UP000226442"/>
    </source>
</evidence>
<keyword evidence="5 10" id="KW-1133">Transmembrane helix</keyword>
<evidence type="ECO:0000256" key="7">
    <source>
        <dbReference type="ARBA" id="ARBA00023136"/>
    </source>
</evidence>
<dbReference type="AlphaFoldDB" id="A0A2G4EUW1"/>
<organism evidence="11 12">
    <name type="scientific">Tychonema bourrellyi FEM_GT703</name>
    <dbReference type="NCBI Taxonomy" id="2040638"/>
    <lineage>
        <taxon>Bacteria</taxon>
        <taxon>Bacillati</taxon>
        <taxon>Cyanobacteriota</taxon>
        <taxon>Cyanophyceae</taxon>
        <taxon>Oscillatoriophycideae</taxon>
        <taxon>Oscillatoriales</taxon>
        <taxon>Microcoleaceae</taxon>
        <taxon>Tychonema</taxon>
    </lineage>
</organism>
<dbReference type="InterPro" id="IPR007802">
    <property type="entry name" value="Cyt_b6/f_cplx_su6"/>
</dbReference>
<dbReference type="EMBL" id="NXIB02000230">
    <property type="protein sequence ID" value="PHX53246.1"/>
    <property type="molecule type" value="Genomic_DNA"/>
</dbReference>
<evidence type="ECO:0000256" key="9">
    <source>
        <dbReference type="ARBA" id="ARBA00025834"/>
    </source>
</evidence>
<keyword evidence="7 10" id="KW-0472">Membrane</keyword>
<evidence type="ECO:0000256" key="6">
    <source>
        <dbReference type="ARBA" id="ARBA00023078"/>
    </source>
</evidence>
<evidence type="ECO:0000256" key="3">
    <source>
        <dbReference type="ARBA" id="ARBA00022692"/>
    </source>
</evidence>
<proteinExistence type="inferred from homology"/>
<feature type="transmembrane region" description="Helical" evidence="10">
    <location>
        <begin position="6"/>
        <end position="27"/>
    </location>
</feature>
<keyword evidence="12" id="KW-1185">Reference proteome</keyword>
<evidence type="ECO:0000256" key="2">
    <source>
        <dbReference type="ARBA" id="ARBA00022448"/>
    </source>
</evidence>
<dbReference type="GO" id="GO:0031676">
    <property type="term" value="C:plasma membrane-derived thylakoid membrane"/>
    <property type="evidence" value="ECO:0007669"/>
    <property type="project" value="UniProtKB-SubCell"/>
</dbReference>
<comment type="subunit">
    <text evidence="9 10">The 4 large subunits of the cytochrome b6-f complex are cytochrome b6, subunit IV (17 kDa polypeptide, PetD), cytochrome f and the Rieske protein, while the 4 small subunits are PetG, PetL, PetM and PetN. The complex functions as a dimer.</text>
</comment>